<comment type="caution">
    <text evidence="1">The sequence shown here is derived from an EMBL/GenBank/DDBJ whole genome shotgun (WGS) entry which is preliminary data.</text>
</comment>
<reference evidence="1 2" key="1">
    <citation type="journal article" date="2018" name="Sci. Rep.">
        <title>Genomic signatures of local adaptation to the degree of environmental predictability in rotifers.</title>
        <authorList>
            <person name="Franch-Gras L."/>
            <person name="Hahn C."/>
            <person name="Garcia-Roger E.M."/>
            <person name="Carmona M.J."/>
            <person name="Serra M."/>
            <person name="Gomez A."/>
        </authorList>
    </citation>
    <scope>NUCLEOTIDE SEQUENCE [LARGE SCALE GENOMIC DNA]</scope>
    <source>
        <strain evidence="1">HYR1</strain>
    </source>
</reference>
<protein>
    <submittedName>
        <fullName evidence="1">Uncharacterized protein</fullName>
    </submittedName>
</protein>
<dbReference type="Proteomes" id="UP000276133">
    <property type="component" value="Unassembled WGS sequence"/>
</dbReference>
<accession>A0A3M7P378</accession>
<keyword evidence="2" id="KW-1185">Reference proteome</keyword>
<name>A0A3M7P378_BRAPC</name>
<organism evidence="1 2">
    <name type="scientific">Brachionus plicatilis</name>
    <name type="common">Marine rotifer</name>
    <name type="synonym">Brachionus muelleri</name>
    <dbReference type="NCBI Taxonomy" id="10195"/>
    <lineage>
        <taxon>Eukaryota</taxon>
        <taxon>Metazoa</taxon>
        <taxon>Spiralia</taxon>
        <taxon>Gnathifera</taxon>
        <taxon>Rotifera</taxon>
        <taxon>Eurotatoria</taxon>
        <taxon>Monogononta</taxon>
        <taxon>Pseudotrocha</taxon>
        <taxon>Ploima</taxon>
        <taxon>Brachionidae</taxon>
        <taxon>Brachionus</taxon>
    </lineage>
</organism>
<evidence type="ECO:0000313" key="1">
    <source>
        <dbReference type="EMBL" id="RMZ93536.1"/>
    </source>
</evidence>
<evidence type="ECO:0000313" key="2">
    <source>
        <dbReference type="Proteomes" id="UP000276133"/>
    </source>
</evidence>
<dbReference type="AlphaFoldDB" id="A0A3M7P378"/>
<gene>
    <name evidence="1" type="ORF">BpHYR1_036439</name>
</gene>
<sequence length="103" mass="11881">MDFFKAILHLFNTIDQLMFALKIGKEINDLAVANTVTPPLPQSLTPASAPILVLADNFEEFYPINFIEKEKSFDELKNSEINFNYSEYEFTYKGLECFICNKN</sequence>
<proteinExistence type="predicted"/>
<dbReference type="EMBL" id="REGN01013737">
    <property type="protein sequence ID" value="RMZ93536.1"/>
    <property type="molecule type" value="Genomic_DNA"/>
</dbReference>